<dbReference type="Proteomes" id="UP001049176">
    <property type="component" value="Chromosome 7"/>
</dbReference>
<evidence type="ECO:0000256" key="1">
    <source>
        <dbReference type="SAM" id="MobiDB-lite"/>
    </source>
</evidence>
<evidence type="ECO:0000313" key="2">
    <source>
        <dbReference type="EMBL" id="KAG7090260.1"/>
    </source>
</evidence>
<feature type="compositionally biased region" description="Polar residues" evidence="1">
    <location>
        <begin position="90"/>
        <end position="107"/>
    </location>
</feature>
<reference evidence="2" key="1">
    <citation type="journal article" date="2021" name="Genome Biol. Evol.">
        <title>The assembled and annotated genome of the fairy-ring fungus Marasmius oreades.</title>
        <authorList>
            <person name="Hiltunen M."/>
            <person name="Ament-Velasquez S.L."/>
            <person name="Johannesson H."/>
        </authorList>
    </citation>
    <scope>NUCLEOTIDE SEQUENCE</scope>
    <source>
        <strain evidence="2">03SP1</strain>
    </source>
</reference>
<evidence type="ECO:0000313" key="3">
    <source>
        <dbReference type="Proteomes" id="UP001049176"/>
    </source>
</evidence>
<accession>A0A9P7UQP0</accession>
<feature type="region of interest" description="Disordered" evidence="1">
    <location>
        <begin position="221"/>
        <end position="266"/>
    </location>
</feature>
<feature type="compositionally biased region" description="Low complexity" evidence="1">
    <location>
        <begin position="234"/>
        <end position="264"/>
    </location>
</feature>
<dbReference type="OrthoDB" id="2507336at2759"/>
<comment type="caution">
    <text evidence="2">The sequence shown here is derived from an EMBL/GenBank/DDBJ whole genome shotgun (WGS) entry which is preliminary data.</text>
</comment>
<gene>
    <name evidence="2" type="ORF">E1B28_011857</name>
</gene>
<dbReference type="KEGG" id="more:E1B28_011857"/>
<organism evidence="2 3">
    <name type="scientific">Marasmius oreades</name>
    <name type="common">fairy-ring Marasmius</name>
    <dbReference type="NCBI Taxonomy" id="181124"/>
    <lineage>
        <taxon>Eukaryota</taxon>
        <taxon>Fungi</taxon>
        <taxon>Dikarya</taxon>
        <taxon>Basidiomycota</taxon>
        <taxon>Agaricomycotina</taxon>
        <taxon>Agaricomycetes</taxon>
        <taxon>Agaricomycetidae</taxon>
        <taxon>Agaricales</taxon>
        <taxon>Marasmiineae</taxon>
        <taxon>Marasmiaceae</taxon>
        <taxon>Marasmius</taxon>
    </lineage>
</organism>
<dbReference type="RefSeq" id="XP_043006730.1">
    <property type="nucleotide sequence ID" value="XM_043156915.1"/>
</dbReference>
<dbReference type="AlphaFoldDB" id="A0A9P7UQP0"/>
<feature type="region of interest" description="Disordered" evidence="1">
    <location>
        <begin position="311"/>
        <end position="348"/>
    </location>
</feature>
<protein>
    <submittedName>
        <fullName evidence="2">Uncharacterized protein</fullName>
    </submittedName>
</protein>
<proteinExistence type="predicted"/>
<sequence length="363" mass="38358">MSLTYGWAIGPRHLLGHLTQTQTVLPIPHCQLLNRISICAYHDYDIAPSNKGGEKTNEDISIFSFIKDKTSDKENEGSLSGGLQVDDESYTGSGSTGPLSRTQSSKTGYDICPSSDLLELTGQTIMYSSTLLTMDSTPLASIPPSSSSEYASARSPSIASFGSLPSIPSLYSMASEGSTHYRTASEPSTTCSMQYQTADICPSEIRVIPSEEGTPRALEIGLPPESEGEREVTPSEVPLPSVVPSITSSPSSISISSPSTVSSVHTEDIPLPESVASELDLDILPSPSSVTSLPLPPPSMESSILLTLSPSLPSISLPPESTEVQSSIEFTESDESVAPPESTESPMTSVVLTPTLLRVKCPT</sequence>
<dbReference type="GeneID" id="66080932"/>
<feature type="region of interest" description="Disordered" evidence="1">
    <location>
        <begin position="72"/>
        <end position="107"/>
    </location>
</feature>
<dbReference type="EMBL" id="CM032187">
    <property type="protein sequence ID" value="KAG7090260.1"/>
    <property type="molecule type" value="Genomic_DNA"/>
</dbReference>
<keyword evidence="3" id="KW-1185">Reference proteome</keyword>
<name>A0A9P7UQP0_9AGAR</name>
<feature type="compositionally biased region" description="Low complexity" evidence="1">
    <location>
        <begin position="311"/>
        <end position="322"/>
    </location>
</feature>